<gene>
    <name evidence="1" type="ORF">F0145_16630</name>
</gene>
<accession>A0A5M6DB52</accession>
<name>A0A5M6DB52_9BACT</name>
<dbReference type="AlphaFoldDB" id="A0A5M6DB52"/>
<comment type="caution">
    <text evidence="1">The sequence shown here is derived from an EMBL/GenBank/DDBJ whole genome shotgun (WGS) entry which is preliminary data.</text>
</comment>
<dbReference type="RefSeq" id="WP_150089967.1">
    <property type="nucleotide sequence ID" value="NZ_VWSF01000013.1"/>
</dbReference>
<keyword evidence="2" id="KW-1185">Reference proteome</keyword>
<protein>
    <submittedName>
        <fullName evidence="1">Uncharacterized protein</fullName>
    </submittedName>
</protein>
<proteinExistence type="predicted"/>
<evidence type="ECO:0000313" key="1">
    <source>
        <dbReference type="EMBL" id="KAA5543542.1"/>
    </source>
</evidence>
<organism evidence="1 2">
    <name type="scientific">Adhaeribacter rhizoryzae</name>
    <dbReference type="NCBI Taxonomy" id="2607907"/>
    <lineage>
        <taxon>Bacteria</taxon>
        <taxon>Pseudomonadati</taxon>
        <taxon>Bacteroidota</taxon>
        <taxon>Cytophagia</taxon>
        <taxon>Cytophagales</taxon>
        <taxon>Hymenobacteraceae</taxon>
        <taxon>Adhaeribacter</taxon>
    </lineage>
</organism>
<sequence length="229" mass="26394">MRYQLGGYFAMQLNRPANAPHPYFTVCTNFNDSLLDYWAWQPMAWLKHEEDLTKIKEKFALSDQRLEAIRTWVAAKETEGKLSFGKIFSDLKTAKAYRAQFFNHLPNTCILSLSFLKEDVQETLQMIKINGMGHAGHLWENLTRHLKPDPEEPGEVIGYDVIGVELGVETLDSFLVHGKNLFEPLGVQVNQYGLVPDETKEKEIINFMNNPDNPVAPELWYWAQVKLYS</sequence>
<dbReference type="Proteomes" id="UP000323426">
    <property type="component" value="Unassembled WGS sequence"/>
</dbReference>
<evidence type="ECO:0000313" key="2">
    <source>
        <dbReference type="Proteomes" id="UP000323426"/>
    </source>
</evidence>
<dbReference type="EMBL" id="VWSF01000013">
    <property type="protein sequence ID" value="KAA5543542.1"/>
    <property type="molecule type" value="Genomic_DNA"/>
</dbReference>
<reference evidence="1 2" key="1">
    <citation type="submission" date="2019-09" db="EMBL/GenBank/DDBJ databases">
        <title>Genome sequence and assembly of Adhaeribacter sp.</title>
        <authorList>
            <person name="Chhetri G."/>
        </authorList>
    </citation>
    <scope>NUCLEOTIDE SEQUENCE [LARGE SCALE GENOMIC DNA]</scope>
    <source>
        <strain evidence="1 2">DK36</strain>
    </source>
</reference>